<dbReference type="PANTHER" id="PTHR33048:SF47">
    <property type="entry name" value="INTEGRAL MEMBRANE PROTEIN-RELATED"/>
    <property type="match status" value="1"/>
</dbReference>
<feature type="transmembrane region" description="Helical" evidence="7">
    <location>
        <begin position="264"/>
        <end position="283"/>
    </location>
</feature>
<dbReference type="Pfam" id="PF20684">
    <property type="entry name" value="Fung_rhodopsin"/>
    <property type="match status" value="1"/>
</dbReference>
<dbReference type="Proteomes" id="UP000800040">
    <property type="component" value="Unassembled WGS sequence"/>
</dbReference>
<gene>
    <name evidence="9" type="ORF">BDW02DRAFT_303026</name>
</gene>
<name>A0A6A5K0I6_9PLEO</name>
<keyword evidence="3 7" id="KW-1133">Transmembrane helix</keyword>
<evidence type="ECO:0000313" key="9">
    <source>
        <dbReference type="EMBL" id="KAF1828047.1"/>
    </source>
</evidence>
<evidence type="ECO:0000313" key="10">
    <source>
        <dbReference type="Proteomes" id="UP000800040"/>
    </source>
</evidence>
<evidence type="ECO:0000256" key="7">
    <source>
        <dbReference type="SAM" id="Phobius"/>
    </source>
</evidence>
<keyword evidence="2 7" id="KW-0812">Transmembrane</keyword>
<keyword evidence="10" id="KW-1185">Reference proteome</keyword>
<feature type="transmembrane region" description="Helical" evidence="7">
    <location>
        <begin position="183"/>
        <end position="203"/>
    </location>
</feature>
<organism evidence="9 10">
    <name type="scientific">Decorospora gaudefroyi</name>
    <dbReference type="NCBI Taxonomy" id="184978"/>
    <lineage>
        <taxon>Eukaryota</taxon>
        <taxon>Fungi</taxon>
        <taxon>Dikarya</taxon>
        <taxon>Ascomycota</taxon>
        <taxon>Pezizomycotina</taxon>
        <taxon>Dothideomycetes</taxon>
        <taxon>Pleosporomycetidae</taxon>
        <taxon>Pleosporales</taxon>
        <taxon>Pleosporineae</taxon>
        <taxon>Pleosporaceae</taxon>
        <taxon>Decorospora</taxon>
    </lineage>
</organism>
<feature type="transmembrane region" description="Helical" evidence="7">
    <location>
        <begin position="72"/>
        <end position="92"/>
    </location>
</feature>
<protein>
    <recommendedName>
        <fullName evidence="8">Rhodopsin domain-containing protein</fullName>
    </recommendedName>
</protein>
<feature type="region of interest" description="Disordered" evidence="6">
    <location>
        <begin position="407"/>
        <end position="430"/>
    </location>
</feature>
<feature type="transmembrane region" description="Helical" evidence="7">
    <location>
        <begin position="233"/>
        <end position="252"/>
    </location>
</feature>
<keyword evidence="4 7" id="KW-0472">Membrane</keyword>
<sequence length="430" mass="48318">MCPKCWNQNPPTYLKGVQMVTCRAGFPYIETLHIASYCIFFFQPKIATMAQLSPEQLAALGKEDKGPLTKSIVITFTTIAFICVCLRLFTRLKLVAGNLGREDYTIVISMVGSIITAIFQYLQVNAGNGKHAIFLSYPEDTIKIMRWLFWSILFYNITLTFVKISILLQYSRIFTVRQMRIPLHIVMTICVLWGITNVFTSIFSCVPVNAYWQVEEQANAKCIDSLSAWYSNASINILTDLMIAFLPVQVIWNLQIEKRQKMALMAILTVGWFVCIVSIVRLHELIVFANHPEDPTWYSAGNAYWSSIEMNMAIVCATVPALKPLVVKVVPSFSKRHNSGGYGTGMSGGSGSKRLGIRSTVKRTVDEEIEMGSPSSKQPYAKDPVGDAMYSKNIFVSTQLEQQFEEISRVSDSESQKDLVAEPKSVFGKH</sequence>
<proteinExistence type="inferred from homology"/>
<evidence type="ECO:0000256" key="1">
    <source>
        <dbReference type="ARBA" id="ARBA00004141"/>
    </source>
</evidence>
<dbReference type="InterPro" id="IPR049326">
    <property type="entry name" value="Rhodopsin_dom_fungi"/>
</dbReference>
<evidence type="ECO:0000256" key="6">
    <source>
        <dbReference type="SAM" id="MobiDB-lite"/>
    </source>
</evidence>
<feature type="transmembrane region" description="Helical" evidence="7">
    <location>
        <begin position="144"/>
        <end position="162"/>
    </location>
</feature>
<feature type="domain" description="Rhodopsin" evidence="8">
    <location>
        <begin position="86"/>
        <end position="327"/>
    </location>
</feature>
<dbReference type="GO" id="GO:0016020">
    <property type="term" value="C:membrane"/>
    <property type="evidence" value="ECO:0007669"/>
    <property type="project" value="UniProtKB-SubCell"/>
</dbReference>
<feature type="transmembrane region" description="Helical" evidence="7">
    <location>
        <begin position="104"/>
        <end position="124"/>
    </location>
</feature>
<dbReference type="AlphaFoldDB" id="A0A6A5K0I6"/>
<reference evidence="9" key="1">
    <citation type="submission" date="2020-01" db="EMBL/GenBank/DDBJ databases">
        <authorList>
            <consortium name="DOE Joint Genome Institute"/>
            <person name="Haridas S."/>
            <person name="Albert R."/>
            <person name="Binder M."/>
            <person name="Bloem J."/>
            <person name="Labutti K."/>
            <person name="Salamov A."/>
            <person name="Andreopoulos B."/>
            <person name="Baker S.E."/>
            <person name="Barry K."/>
            <person name="Bills G."/>
            <person name="Bluhm B.H."/>
            <person name="Cannon C."/>
            <person name="Castanera R."/>
            <person name="Culley D.E."/>
            <person name="Daum C."/>
            <person name="Ezra D."/>
            <person name="Gonzalez J.B."/>
            <person name="Henrissat B."/>
            <person name="Kuo A."/>
            <person name="Liang C."/>
            <person name="Lipzen A."/>
            <person name="Lutzoni F."/>
            <person name="Magnuson J."/>
            <person name="Mondo S."/>
            <person name="Nolan M."/>
            <person name="Ohm R."/>
            <person name="Pangilinan J."/>
            <person name="Park H.-J."/>
            <person name="Ramirez L."/>
            <person name="Alfaro M."/>
            <person name="Sun H."/>
            <person name="Tritt A."/>
            <person name="Yoshinaga Y."/>
            <person name="Zwiers L.-H."/>
            <person name="Turgeon B.G."/>
            <person name="Goodwin S.B."/>
            <person name="Spatafora J.W."/>
            <person name="Crous P.W."/>
            <person name="Grigoriev I.V."/>
        </authorList>
    </citation>
    <scope>NUCLEOTIDE SEQUENCE</scope>
    <source>
        <strain evidence="9">P77</strain>
    </source>
</reference>
<comment type="subcellular location">
    <subcellularLocation>
        <location evidence="1">Membrane</location>
        <topology evidence="1">Multi-pass membrane protein</topology>
    </subcellularLocation>
</comment>
<evidence type="ECO:0000256" key="2">
    <source>
        <dbReference type="ARBA" id="ARBA00022692"/>
    </source>
</evidence>
<evidence type="ECO:0000256" key="4">
    <source>
        <dbReference type="ARBA" id="ARBA00023136"/>
    </source>
</evidence>
<dbReference type="EMBL" id="ML975741">
    <property type="protein sequence ID" value="KAF1828047.1"/>
    <property type="molecule type" value="Genomic_DNA"/>
</dbReference>
<evidence type="ECO:0000256" key="5">
    <source>
        <dbReference type="ARBA" id="ARBA00038359"/>
    </source>
</evidence>
<dbReference type="PANTHER" id="PTHR33048">
    <property type="entry name" value="PTH11-LIKE INTEGRAL MEMBRANE PROTEIN (AFU_ORTHOLOGUE AFUA_5G11245)"/>
    <property type="match status" value="1"/>
</dbReference>
<feature type="compositionally biased region" description="Basic and acidic residues" evidence="6">
    <location>
        <begin position="407"/>
        <end position="421"/>
    </location>
</feature>
<dbReference type="InterPro" id="IPR052337">
    <property type="entry name" value="SAT4-like"/>
</dbReference>
<comment type="similarity">
    <text evidence="5">Belongs to the SAT4 family.</text>
</comment>
<evidence type="ECO:0000259" key="8">
    <source>
        <dbReference type="Pfam" id="PF20684"/>
    </source>
</evidence>
<dbReference type="OrthoDB" id="444631at2759"/>
<accession>A0A6A5K0I6</accession>
<evidence type="ECO:0000256" key="3">
    <source>
        <dbReference type="ARBA" id="ARBA00022989"/>
    </source>
</evidence>